<dbReference type="AlphaFoldDB" id="A0A9X3HIX3"/>
<accession>A0A9X3HIX3</accession>
<organism evidence="1 2">
    <name type="scientific">Agrobacterium leguminum</name>
    <dbReference type="NCBI Taxonomy" id="2792015"/>
    <lineage>
        <taxon>Bacteria</taxon>
        <taxon>Pseudomonadati</taxon>
        <taxon>Pseudomonadota</taxon>
        <taxon>Alphaproteobacteria</taxon>
        <taxon>Hyphomicrobiales</taxon>
        <taxon>Rhizobiaceae</taxon>
        <taxon>Rhizobium/Agrobacterium group</taxon>
        <taxon>Agrobacterium</taxon>
    </lineage>
</organism>
<proteinExistence type="predicted"/>
<evidence type="ECO:0000313" key="1">
    <source>
        <dbReference type="EMBL" id="MCZ7908796.1"/>
    </source>
</evidence>
<dbReference type="EMBL" id="JAPZLT010000002">
    <property type="protein sequence ID" value="MCZ7908796.1"/>
    <property type="molecule type" value="Genomic_DNA"/>
</dbReference>
<reference evidence="1" key="1">
    <citation type="submission" date="2022-12" db="EMBL/GenBank/DDBJ databases">
        <title>Draft genome sequences of 22 rhizogenic Agrobacterium biovar 1 strains, the causative agent of hairy root disease.</title>
        <authorList>
            <person name="Kim N."/>
            <person name="Vargas P."/>
            <person name="Rediers H."/>
        </authorList>
    </citation>
    <scope>NUCLEOTIDE SEQUENCE</scope>
    <source>
        <strain evidence="1">ST07.17.026</strain>
    </source>
</reference>
<protein>
    <submittedName>
        <fullName evidence="1">Uncharacterized protein</fullName>
    </submittedName>
</protein>
<comment type="caution">
    <text evidence="1">The sequence shown here is derived from an EMBL/GenBank/DDBJ whole genome shotgun (WGS) entry which is preliminary data.</text>
</comment>
<name>A0A9X3HIX3_9HYPH</name>
<gene>
    <name evidence="1" type="ORF">O9X94_05705</name>
</gene>
<keyword evidence="2" id="KW-1185">Reference proteome</keyword>
<dbReference type="RefSeq" id="WP_269830822.1">
    <property type="nucleotide sequence ID" value="NZ_JAPZLT010000002.1"/>
</dbReference>
<sequence>MSAASVAVMYSDRKKTARAFVKFFCFFCRENFPSPGGGGKKPGTAGFLPETGPEDALMATWKSRYGSLRLWTSFLFSLGKARKTGRLPQSRSKAFRFFPIKMKKLILLS</sequence>
<dbReference type="Proteomes" id="UP001151309">
    <property type="component" value="Unassembled WGS sequence"/>
</dbReference>
<evidence type="ECO:0000313" key="2">
    <source>
        <dbReference type="Proteomes" id="UP001151309"/>
    </source>
</evidence>